<name>A0ACD3AQA0_9AGAR</name>
<dbReference type="Proteomes" id="UP000308600">
    <property type="component" value="Unassembled WGS sequence"/>
</dbReference>
<accession>A0ACD3AQA0</accession>
<dbReference type="EMBL" id="ML208375">
    <property type="protein sequence ID" value="TFK67486.1"/>
    <property type="molecule type" value="Genomic_DNA"/>
</dbReference>
<evidence type="ECO:0000313" key="1">
    <source>
        <dbReference type="EMBL" id="TFK67486.1"/>
    </source>
</evidence>
<reference evidence="1 2" key="1">
    <citation type="journal article" date="2019" name="Nat. Ecol. Evol.">
        <title>Megaphylogeny resolves global patterns of mushroom evolution.</title>
        <authorList>
            <person name="Varga T."/>
            <person name="Krizsan K."/>
            <person name="Foldi C."/>
            <person name="Dima B."/>
            <person name="Sanchez-Garcia M."/>
            <person name="Sanchez-Ramirez S."/>
            <person name="Szollosi G.J."/>
            <person name="Szarkandi J.G."/>
            <person name="Papp V."/>
            <person name="Albert L."/>
            <person name="Andreopoulos W."/>
            <person name="Angelini C."/>
            <person name="Antonin V."/>
            <person name="Barry K.W."/>
            <person name="Bougher N.L."/>
            <person name="Buchanan P."/>
            <person name="Buyck B."/>
            <person name="Bense V."/>
            <person name="Catcheside P."/>
            <person name="Chovatia M."/>
            <person name="Cooper J."/>
            <person name="Damon W."/>
            <person name="Desjardin D."/>
            <person name="Finy P."/>
            <person name="Geml J."/>
            <person name="Haridas S."/>
            <person name="Hughes K."/>
            <person name="Justo A."/>
            <person name="Karasinski D."/>
            <person name="Kautmanova I."/>
            <person name="Kiss B."/>
            <person name="Kocsube S."/>
            <person name="Kotiranta H."/>
            <person name="LaButti K.M."/>
            <person name="Lechner B.E."/>
            <person name="Liimatainen K."/>
            <person name="Lipzen A."/>
            <person name="Lukacs Z."/>
            <person name="Mihaltcheva S."/>
            <person name="Morgado L.N."/>
            <person name="Niskanen T."/>
            <person name="Noordeloos M.E."/>
            <person name="Ohm R.A."/>
            <person name="Ortiz-Santana B."/>
            <person name="Ovrebo C."/>
            <person name="Racz N."/>
            <person name="Riley R."/>
            <person name="Savchenko A."/>
            <person name="Shiryaev A."/>
            <person name="Soop K."/>
            <person name="Spirin V."/>
            <person name="Szebenyi C."/>
            <person name="Tomsovsky M."/>
            <person name="Tulloss R.E."/>
            <person name="Uehling J."/>
            <person name="Grigoriev I.V."/>
            <person name="Vagvolgyi C."/>
            <person name="Papp T."/>
            <person name="Martin F.M."/>
            <person name="Miettinen O."/>
            <person name="Hibbett D.S."/>
            <person name="Nagy L.G."/>
        </authorList>
    </citation>
    <scope>NUCLEOTIDE SEQUENCE [LARGE SCALE GENOMIC DNA]</scope>
    <source>
        <strain evidence="1 2">NL-1719</strain>
    </source>
</reference>
<organism evidence="1 2">
    <name type="scientific">Pluteus cervinus</name>
    <dbReference type="NCBI Taxonomy" id="181527"/>
    <lineage>
        <taxon>Eukaryota</taxon>
        <taxon>Fungi</taxon>
        <taxon>Dikarya</taxon>
        <taxon>Basidiomycota</taxon>
        <taxon>Agaricomycotina</taxon>
        <taxon>Agaricomycetes</taxon>
        <taxon>Agaricomycetidae</taxon>
        <taxon>Agaricales</taxon>
        <taxon>Pluteineae</taxon>
        <taxon>Pluteaceae</taxon>
        <taxon>Pluteus</taxon>
    </lineage>
</organism>
<gene>
    <name evidence="1" type="ORF">BDN72DRAFT_96280</name>
</gene>
<protein>
    <submittedName>
        <fullName evidence="1">Uncharacterized protein</fullName>
    </submittedName>
</protein>
<keyword evidence="2" id="KW-1185">Reference proteome</keyword>
<proteinExistence type="predicted"/>
<sequence length="172" mass="19347">MQNHLATKTAAPRTPAHPNPITHTNPFSFFSSGISPFRPWLLPSTPNCNRPNITRHLHANANGGTHCPRCCLITSRHLIHDASAGSHNNSLKARTRLQQTAVNWFQNYIISCSSRLLDTSAVIKSYSKLEFLLRKNPLSRARYRWRLLCQGTGQFEGCLNGFKSRTTNSTFT</sequence>
<evidence type="ECO:0000313" key="2">
    <source>
        <dbReference type="Proteomes" id="UP000308600"/>
    </source>
</evidence>